<keyword evidence="8" id="KW-0809">Transit peptide</keyword>
<reference evidence="15" key="2">
    <citation type="submission" date="2025-08" db="UniProtKB">
        <authorList>
            <consortium name="Ensembl"/>
        </authorList>
    </citation>
    <scope>IDENTIFICATION</scope>
    <source>
        <strain evidence="15">Isolate ISIS603380</strain>
    </source>
</reference>
<dbReference type="InterPro" id="IPR040395">
    <property type="entry name" value="TTC19"/>
</dbReference>
<evidence type="ECO:0000256" key="10">
    <source>
        <dbReference type="ARBA" id="ARBA00023128"/>
    </source>
</evidence>
<evidence type="ECO:0000256" key="2">
    <source>
        <dbReference type="ARBA" id="ARBA00008219"/>
    </source>
</evidence>
<sequence>AWLVPSRGTAGGPGPRPTRPHSESAAAGGCAHQLLEVRWQRRRSPPAENVPDKTQAEIIQLLKGAKLSIVKDEQRGWAIFVYLKANLAFLHGQLKNAEKLFKATMSYLLGGGMEQEDNAIIEISIKLASIYAAQSRQEFARAGCEFCISTLEEKMEREKELTEDTLSAQEKAKTHLLLGTCLDSYAPCLLLAKQTSQAQKVYEKALQVSEDIHGERDPQTVVLMDNLAFDEAFVYEQSASDLAKQIKHPAHMVLSNLAAILMHREQYEQVKETYQEALKQAELKSEISIQNIKKELAKLSRKSRTSI</sequence>
<accession>G3UNK6</accession>
<evidence type="ECO:0000256" key="14">
    <source>
        <dbReference type="SAM" id="MobiDB-lite"/>
    </source>
</evidence>
<dbReference type="GeneTree" id="ENSGT00390000009194"/>
<dbReference type="Proteomes" id="UP000007646">
    <property type="component" value="Unassembled WGS sequence"/>
</dbReference>
<dbReference type="GO" id="GO:0034551">
    <property type="term" value="P:mitochondrial respiratory chain complex III assembly"/>
    <property type="evidence" value="ECO:0007669"/>
    <property type="project" value="InterPro"/>
</dbReference>
<keyword evidence="11" id="KW-0472">Membrane</keyword>
<keyword evidence="9" id="KW-0249">Electron transport</keyword>
<evidence type="ECO:0000256" key="1">
    <source>
        <dbReference type="ARBA" id="ARBA00004273"/>
    </source>
</evidence>
<dbReference type="InParanoid" id="G3UNK6"/>
<evidence type="ECO:0000256" key="7">
    <source>
        <dbReference type="ARBA" id="ARBA00022803"/>
    </source>
</evidence>
<evidence type="ECO:0000256" key="12">
    <source>
        <dbReference type="ARBA" id="ARBA00066255"/>
    </source>
</evidence>
<evidence type="ECO:0000256" key="6">
    <source>
        <dbReference type="ARBA" id="ARBA00022792"/>
    </source>
</evidence>
<dbReference type="HOGENOM" id="CLU_057135_1_0_1"/>
<evidence type="ECO:0000256" key="5">
    <source>
        <dbReference type="ARBA" id="ARBA00022737"/>
    </source>
</evidence>
<comment type="subcellular location">
    <subcellularLocation>
        <location evidence="1">Mitochondrion inner membrane</location>
    </subcellularLocation>
</comment>
<organism evidence="15 16">
    <name type="scientific">Loxodonta africana</name>
    <name type="common">African elephant</name>
    <dbReference type="NCBI Taxonomy" id="9785"/>
    <lineage>
        <taxon>Eukaryota</taxon>
        <taxon>Metazoa</taxon>
        <taxon>Chordata</taxon>
        <taxon>Craniata</taxon>
        <taxon>Vertebrata</taxon>
        <taxon>Euteleostomi</taxon>
        <taxon>Mammalia</taxon>
        <taxon>Eutheria</taxon>
        <taxon>Afrotheria</taxon>
        <taxon>Proboscidea</taxon>
        <taxon>Elephantidae</taxon>
        <taxon>Loxodonta</taxon>
    </lineage>
</organism>
<dbReference type="GO" id="GO:0005743">
    <property type="term" value="C:mitochondrial inner membrane"/>
    <property type="evidence" value="ECO:0007669"/>
    <property type="project" value="UniProtKB-SubCell"/>
</dbReference>
<keyword evidence="6" id="KW-0999">Mitochondrion inner membrane</keyword>
<dbReference type="SUPFAM" id="SSF48452">
    <property type="entry name" value="TPR-like"/>
    <property type="match status" value="2"/>
</dbReference>
<evidence type="ECO:0000256" key="4">
    <source>
        <dbReference type="ARBA" id="ARBA00022660"/>
    </source>
</evidence>
<evidence type="ECO:0000256" key="3">
    <source>
        <dbReference type="ARBA" id="ARBA00022448"/>
    </source>
</evidence>
<comment type="subunit">
    <text evidence="12">Binds to the mature mitochondrial complex III dimer, after the incorporation of the Rieske protein UQCRFS1. Interacts with UQCRC1 and UQCRFS1. Interacts with ZFYVE26 and CHMP4B.</text>
</comment>
<evidence type="ECO:0000313" key="15">
    <source>
        <dbReference type="Ensembl" id="ENSLAFP00000029415.1"/>
    </source>
</evidence>
<reference evidence="15 16" key="1">
    <citation type="submission" date="2009-06" db="EMBL/GenBank/DDBJ databases">
        <title>The Genome Sequence of Loxodonta africana (African elephant).</title>
        <authorList>
            <person name="Di Palma F."/>
            <person name="Heiman D."/>
            <person name="Young S."/>
            <person name="Johnson J."/>
            <person name="Lander E.S."/>
            <person name="Lindblad-Toh K."/>
        </authorList>
    </citation>
    <scope>NUCLEOTIDE SEQUENCE [LARGE SCALE GENOMIC DNA]</scope>
    <source>
        <strain evidence="15 16">Isolate ISIS603380</strain>
    </source>
</reference>
<evidence type="ECO:0000313" key="16">
    <source>
        <dbReference type="Proteomes" id="UP000007646"/>
    </source>
</evidence>
<dbReference type="PANTHER" id="PTHR13143:SF6">
    <property type="entry name" value="TETRATRICOPEPTIDE REPEAT PROTEIN 19, MITOCHONDRIAL"/>
    <property type="match status" value="1"/>
</dbReference>
<dbReference type="InterPro" id="IPR011990">
    <property type="entry name" value="TPR-like_helical_dom_sf"/>
</dbReference>
<dbReference type="Gene3D" id="1.25.40.10">
    <property type="entry name" value="Tetratricopeptide repeat domain"/>
    <property type="match status" value="1"/>
</dbReference>
<keyword evidence="5" id="KW-0677">Repeat</keyword>
<keyword evidence="16" id="KW-1185">Reference proteome</keyword>
<evidence type="ECO:0000256" key="11">
    <source>
        <dbReference type="ARBA" id="ARBA00023136"/>
    </source>
</evidence>
<keyword evidence="4" id="KW-0679">Respiratory chain</keyword>
<evidence type="ECO:0000256" key="13">
    <source>
        <dbReference type="ARBA" id="ARBA00074652"/>
    </source>
</evidence>
<feature type="region of interest" description="Disordered" evidence="14">
    <location>
        <begin position="1"/>
        <end position="27"/>
    </location>
</feature>
<dbReference type="OMA" id="CEFCIST"/>
<dbReference type="Ensembl" id="ENSLAFT00000034793.1">
    <property type="protein sequence ID" value="ENSLAFP00000029415.1"/>
    <property type="gene ID" value="ENSLAFG00000028163.1"/>
</dbReference>
<dbReference type="STRING" id="9785.ENSLAFP00000029415"/>
<comment type="similarity">
    <text evidence="2">Belongs to the TTC19 family.</text>
</comment>
<keyword evidence="3" id="KW-0813">Transport</keyword>
<proteinExistence type="inferred from homology"/>
<evidence type="ECO:0000256" key="9">
    <source>
        <dbReference type="ARBA" id="ARBA00022982"/>
    </source>
</evidence>
<evidence type="ECO:0000256" key="8">
    <source>
        <dbReference type="ARBA" id="ARBA00022946"/>
    </source>
</evidence>
<name>G3UNK6_LOXAF</name>
<dbReference type="eggNOG" id="KOG1840">
    <property type="taxonomic scope" value="Eukaryota"/>
</dbReference>
<dbReference type="FunFam" id="1.25.40.10:FF:000240">
    <property type="entry name" value="Tetratricopeptide repeat protein 19, mitochondrial"/>
    <property type="match status" value="1"/>
</dbReference>
<protein>
    <recommendedName>
        <fullName evidence="13">Tetratricopeptide repeat protein 19, mitochondrial</fullName>
    </recommendedName>
</protein>
<keyword evidence="7" id="KW-0802">TPR repeat</keyword>
<reference evidence="15" key="3">
    <citation type="submission" date="2025-09" db="UniProtKB">
        <authorList>
            <consortium name="Ensembl"/>
        </authorList>
    </citation>
    <scope>IDENTIFICATION</scope>
    <source>
        <strain evidence="15">Isolate ISIS603380</strain>
    </source>
</reference>
<dbReference type="PANTHER" id="PTHR13143">
    <property type="entry name" value="TETRATRICOPEPTIDE REPEAT PROTEIN 19"/>
    <property type="match status" value="1"/>
</dbReference>
<keyword evidence="10" id="KW-0496">Mitochondrion</keyword>
<dbReference type="AlphaFoldDB" id="G3UNK6"/>